<name>A0A8J5TX57_FUSOX</name>
<evidence type="ECO:0000313" key="1">
    <source>
        <dbReference type="EMBL" id="KAG7414198.1"/>
    </source>
</evidence>
<organism evidence="1 2">
    <name type="scientific">Fusarium oxysporum f. sp. rapae</name>
    <dbReference type="NCBI Taxonomy" id="485398"/>
    <lineage>
        <taxon>Eukaryota</taxon>
        <taxon>Fungi</taxon>
        <taxon>Dikarya</taxon>
        <taxon>Ascomycota</taxon>
        <taxon>Pezizomycotina</taxon>
        <taxon>Sordariomycetes</taxon>
        <taxon>Hypocreomycetidae</taxon>
        <taxon>Hypocreales</taxon>
        <taxon>Nectriaceae</taxon>
        <taxon>Fusarium</taxon>
        <taxon>Fusarium oxysporum species complex</taxon>
    </lineage>
</organism>
<sequence length="109" mass="12140">MTCNTCKLTKSHDTADQGCTYDELLQAAQADCPRCTLVLKCIKTGAAQIKVEDILQVVALSDGYVKINWSGGEFSLEVFNQYGKSLPSTLLDEEGPRRSFSIRYRIMLK</sequence>
<comment type="caution">
    <text evidence="1">The sequence shown here is derived from an EMBL/GenBank/DDBJ whole genome shotgun (WGS) entry which is preliminary data.</text>
</comment>
<accession>A0A8J5TX57</accession>
<evidence type="ECO:0000313" key="2">
    <source>
        <dbReference type="Proteomes" id="UP000694050"/>
    </source>
</evidence>
<protein>
    <submittedName>
        <fullName evidence="1">Uncharacterized protein</fullName>
    </submittedName>
</protein>
<dbReference type="Proteomes" id="UP000694050">
    <property type="component" value="Unassembled WGS sequence"/>
</dbReference>
<dbReference type="AlphaFoldDB" id="A0A8J5TX57"/>
<reference evidence="1" key="1">
    <citation type="submission" date="2021-04" db="EMBL/GenBank/DDBJ databases">
        <title>First draft genome resource for Brassicaceae pathogens Fusarium oxysporum f. sp. raphani and Fusarium oxysporum f. sp. rapae.</title>
        <authorList>
            <person name="Asai S."/>
        </authorList>
    </citation>
    <scope>NUCLEOTIDE SEQUENCE</scope>
    <source>
        <strain evidence="1">Tf1208</strain>
    </source>
</reference>
<gene>
    <name evidence="1" type="ORF">Forpe1208_v008167</name>
</gene>
<proteinExistence type="predicted"/>
<dbReference type="EMBL" id="JAELUQ010000005">
    <property type="protein sequence ID" value="KAG7414198.1"/>
    <property type="molecule type" value="Genomic_DNA"/>
</dbReference>